<keyword evidence="2" id="KW-1185">Reference proteome</keyword>
<dbReference type="Proteomes" id="UP000654075">
    <property type="component" value="Unassembled WGS sequence"/>
</dbReference>
<feature type="non-terminal residue" evidence="1">
    <location>
        <position position="1"/>
    </location>
</feature>
<sequence>KSYWNHPYHVRVSSAMAPLPASASKLSGFSPLPASHLKLMQRDLPPDTIKIQVRGLKGELMFQELAQTSVRVSHVKERVRATSHEAVITGTPTKALPLQTYVAGGCTVHLLHSRRALNDWQTLKGVMF</sequence>
<organism evidence="1 2">
    <name type="scientific">Polarella glacialis</name>
    <name type="common">Dinoflagellate</name>
    <dbReference type="NCBI Taxonomy" id="89957"/>
    <lineage>
        <taxon>Eukaryota</taxon>
        <taxon>Sar</taxon>
        <taxon>Alveolata</taxon>
        <taxon>Dinophyceae</taxon>
        <taxon>Suessiales</taxon>
        <taxon>Suessiaceae</taxon>
        <taxon>Polarella</taxon>
    </lineage>
</organism>
<name>A0A813GYN4_POLGL</name>
<reference evidence="1" key="1">
    <citation type="submission" date="2021-02" db="EMBL/GenBank/DDBJ databases">
        <authorList>
            <person name="Dougan E. K."/>
            <person name="Rhodes N."/>
            <person name="Thang M."/>
            <person name="Chan C."/>
        </authorList>
    </citation>
    <scope>NUCLEOTIDE SEQUENCE</scope>
</reference>
<dbReference type="AlphaFoldDB" id="A0A813GYN4"/>
<gene>
    <name evidence="1" type="ORF">PGLA1383_LOCUS46757</name>
</gene>
<dbReference type="EMBL" id="CAJNNV010029872">
    <property type="protein sequence ID" value="CAE8630416.1"/>
    <property type="molecule type" value="Genomic_DNA"/>
</dbReference>
<evidence type="ECO:0000313" key="2">
    <source>
        <dbReference type="Proteomes" id="UP000654075"/>
    </source>
</evidence>
<evidence type="ECO:0000313" key="1">
    <source>
        <dbReference type="EMBL" id="CAE8630416.1"/>
    </source>
</evidence>
<protein>
    <submittedName>
        <fullName evidence="1">Uncharacterized protein</fullName>
    </submittedName>
</protein>
<proteinExistence type="predicted"/>
<feature type="non-terminal residue" evidence="1">
    <location>
        <position position="128"/>
    </location>
</feature>
<accession>A0A813GYN4</accession>
<comment type="caution">
    <text evidence="1">The sequence shown here is derived from an EMBL/GenBank/DDBJ whole genome shotgun (WGS) entry which is preliminary data.</text>
</comment>